<keyword evidence="3" id="KW-1185">Reference proteome</keyword>
<evidence type="ECO:0000313" key="2">
    <source>
        <dbReference type="EMBL" id="RZT79541.1"/>
    </source>
</evidence>
<dbReference type="RefSeq" id="WP_130402031.1">
    <property type="nucleotide sequence ID" value="NZ_JBEZZO010000016.1"/>
</dbReference>
<dbReference type="OrthoDB" id="3378562at2"/>
<comment type="caution">
    <text evidence="2">The sequence shown here is derived from an EMBL/GenBank/DDBJ whole genome shotgun (WGS) entry which is preliminary data.</text>
</comment>
<evidence type="ECO:0008006" key="4">
    <source>
        <dbReference type="Google" id="ProtNLM"/>
    </source>
</evidence>
<reference evidence="2 3" key="1">
    <citation type="submission" date="2019-02" db="EMBL/GenBank/DDBJ databases">
        <title>Sequencing the genomes of 1000 actinobacteria strains.</title>
        <authorList>
            <person name="Klenk H.-P."/>
        </authorList>
    </citation>
    <scope>NUCLEOTIDE SEQUENCE [LARGE SCALE GENOMIC DNA]</scope>
    <source>
        <strain evidence="2 3">DSM 45888</strain>
    </source>
</reference>
<proteinExistence type="predicted"/>
<keyword evidence="1" id="KW-0732">Signal</keyword>
<feature type="signal peptide" evidence="1">
    <location>
        <begin position="1"/>
        <end position="28"/>
    </location>
</feature>
<accession>A0A4Q7UH20</accession>
<protein>
    <recommendedName>
        <fullName evidence="4">LppP/LprE lipoprotein</fullName>
    </recommendedName>
</protein>
<sequence length="195" mass="19695">MFRRRVLGIGFAALVAVSGAAVASPASAAGSELAAGTTPQAVLDAAEALAGDRAAAVTPTFSPKPTTRGPAPAAAENVITCNARAQYPHASTGGNGIPGSIDGKADSWCDAPIPYIGSQVELYQYVPGSGFFLVSVGSLNSGPGNKKYTGVAFTICQGVPNYYVTKGIHTFTAPGGYYPPSVTLNTQSPIVQVAC</sequence>
<dbReference type="AlphaFoldDB" id="A0A4Q7UH20"/>
<feature type="chain" id="PRO_5020914901" description="LppP/LprE lipoprotein" evidence="1">
    <location>
        <begin position="29"/>
        <end position="195"/>
    </location>
</feature>
<name>A0A4Q7UH20_9ACTN</name>
<dbReference type="Proteomes" id="UP000293781">
    <property type="component" value="Unassembled WGS sequence"/>
</dbReference>
<evidence type="ECO:0000256" key="1">
    <source>
        <dbReference type="SAM" id="SignalP"/>
    </source>
</evidence>
<dbReference type="EMBL" id="SHKK01000001">
    <property type="protein sequence ID" value="RZT79541.1"/>
    <property type="molecule type" value="Genomic_DNA"/>
</dbReference>
<gene>
    <name evidence="2" type="ORF">EV382_2755</name>
</gene>
<evidence type="ECO:0000313" key="3">
    <source>
        <dbReference type="Proteomes" id="UP000293781"/>
    </source>
</evidence>
<organism evidence="2 3">
    <name type="scientific">Micromonospora violae</name>
    <dbReference type="NCBI Taxonomy" id="1278207"/>
    <lineage>
        <taxon>Bacteria</taxon>
        <taxon>Bacillati</taxon>
        <taxon>Actinomycetota</taxon>
        <taxon>Actinomycetes</taxon>
        <taxon>Micromonosporales</taxon>
        <taxon>Micromonosporaceae</taxon>
        <taxon>Micromonospora</taxon>
    </lineage>
</organism>